<feature type="compositionally biased region" description="Polar residues" evidence="2">
    <location>
        <begin position="364"/>
        <end position="376"/>
    </location>
</feature>
<feature type="compositionally biased region" description="Basic and acidic residues" evidence="2">
    <location>
        <begin position="21"/>
        <end position="37"/>
    </location>
</feature>
<feature type="compositionally biased region" description="Polar residues" evidence="2">
    <location>
        <begin position="239"/>
        <end position="258"/>
    </location>
</feature>
<feature type="region of interest" description="Disordered" evidence="2">
    <location>
        <begin position="1"/>
        <end position="495"/>
    </location>
</feature>
<evidence type="ECO:0000313" key="3">
    <source>
        <dbReference type="EMBL" id="KAG9242230.1"/>
    </source>
</evidence>
<dbReference type="EMBL" id="MU254098">
    <property type="protein sequence ID" value="KAG9242230.1"/>
    <property type="molecule type" value="Genomic_DNA"/>
</dbReference>
<feature type="compositionally biased region" description="Low complexity" evidence="2">
    <location>
        <begin position="438"/>
        <end position="455"/>
    </location>
</feature>
<comment type="caution">
    <text evidence="3">The sequence shown here is derived from an EMBL/GenBank/DDBJ whole genome shotgun (WGS) entry which is preliminary data.</text>
</comment>
<feature type="compositionally biased region" description="Polar residues" evidence="2">
    <location>
        <begin position="385"/>
        <end position="414"/>
    </location>
</feature>
<organism evidence="3 4">
    <name type="scientific">Calycina marina</name>
    <dbReference type="NCBI Taxonomy" id="1763456"/>
    <lineage>
        <taxon>Eukaryota</taxon>
        <taxon>Fungi</taxon>
        <taxon>Dikarya</taxon>
        <taxon>Ascomycota</taxon>
        <taxon>Pezizomycotina</taxon>
        <taxon>Leotiomycetes</taxon>
        <taxon>Helotiales</taxon>
        <taxon>Pezizellaceae</taxon>
        <taxon>Calycina</taxon>
    </lineage>
</organism>
<feature type="compositionally biased region" description="Pro residues" evidence="2">
    <location>
        <begin position="461"/>
        <end position="473"/>
    </location>
</feature>
<feature type="compositionally biased region" description="Basic and acidic residues" evidence="2">
    <location>
        <begin position="428"/>
        <end position="437"/>
    </location>
</feature>
<dbReference type="PANTHER" id="PTHR42023">
    <property type="entry name" value="BHLH DOMAIN-CONTAINING PROTEIN"/>
    <property type="match status" value="1"/>
</dbReference>
<dbReference type="Proteomes" id="UP000887226">
    <property type="component" value="Unassembled WGS sequence"/>
</dbReference>
<proteinExistence type="predicted"/>
<gene>
    <name evidence="3" type="ORF">BJ878DRAFT_482222</name>
</gene>
<protein>
    <submittedName>
        <fullName evidence="3">Uncharacterized protein</fullName>
    </submittedName>
</protein>
<accession>A0A9P7YYU5</accession>
<dbReference type="PANTHER" id="PTHR42023:SF1">
    <property type="entry name" value="BHLH DOMAIN-CONTAINING PROTEIN"/>
    <property type="match status" value="1"/>
</dbReference>
<feature type="coiled-coil region" evidence="1">
    <location>
        <begin position="539"/>
        <end position="595"/>
    </location>
</feature>
<keyword evidence="4" id="KW-1185">Reference proteome</keyword>
<feature type="compositionally biased region" description="Polar residues" evidence="2">
    <location>
        <begin position="330"/>
        <end position="349"/>
    </location>
</feature>
<dbReference type="AlphaFoldDB" id="A0A9P7YYU5"/>
<reference evidence="3" key="1">
    <citation type="journal article" date="2021" name="IMA Fungus">
        <title>Genomic characterization of three marine fungi, including Emericellopsis atlantica sp. nov. with signatures of a generalist lifestyle and marine biomass degradation.</title>
        <authorList>
            <person name="Hagestad O.C."/>
            <person name="Hou L."/>
            <person name="Andersen J.H."/>
            <person name="Hansen E.H."/>
            <person name="Altermark B."/>
            <person name="Li C."/>
            <person name="Kuhnert E."/>
            <person name="Cox R.J."/>
            <person name="Crous P.W."/>
            <person name="Spatafora J.W."/>
            <person name="Lail K."/>
            <person name="Amirebrahimi M."/>
            <person name="Lipzen A."/>
            <person name="Pangilinan J."/>
            <person name="Andreopoulos W."/>
            <person name="Hayes R.D."/>
            <person name="Ng V."/>
            <person name="Grigoriev I.V."/>
            <person name="Jackson S.A."/>
            <person name="Sutton T.D.S."/>
            <person name="Dobson A.D.W."/>
            <person name="Rama T."/>
        </authorList>
    </citation>
    <scope>NUCLEOTIDE SEQUENCE</scope>
    <source>
        <strain evidence="3">TRa3180A</strain>
    </source>
</reference>
<evidence type="ECO:0000256" key="1">
    <source>
        <dbReference type="SAM" id="Coils"/>
    </source>
</evidence>
<name>A0A9P7YYU5_9HELO</name>
<sequence>MWKKLNSARGTHQPAIPEHPSPYDKVFDGSEDWEGRRAASRTVSQPVQRETVGPGGNEDREMPRLPFKSNPPPAIEISNAKYRLASSTYPNGPSYAKPSLNEDGGSFPRNSYAISRYQDDDVSPPSSPEFEADRNQQDIGNHEVSPIDSTPDMSGLALDSHRPNSRPGFDLKAPTSSIPVMRREKKRSQVKAKAQNLVARKQVGGGINGRTSKDPRWDPYSGEITTSDNGKPQSVKPGQFSSPQLRSTQKLPPSNKPSATVPVKAGPISSFRDRVGALEPEQPPAERPEWRGATGRMTIAPQVAAQPDLPPISIPRKSSKRVAPPVLASNPVSISPSHETAPTQESGSGLPTIKTVLNKEENSPRSFQTPTSSTPISDFPAPLQTPATKNSQMRGDSPQEVNNKTISRNVSTIERNFREAFGRLSSHNSDDEPHEQPSSKFSTTTTAASSVRPSTDTLNHPPLPELPAKPQPSPILNRKRPSVATSPAKATARKAVNTPSSTIFVNTSSSIATKRLSSTSSISKTLPQTPAEAQSLDLISSLQAQLDNLAHRRRQIEKSIRQMTELMPTDNLRGGDEVRRKRELEKAKIERLREEEADVRRCEHDIGLRLHRAYKRKDMDGEFELTGLWVRRVTG</sequence>
<keyword evidence="1" id="KW-0175">Coiled coil</keyword>
<evidence type="ECO:0000256" key="2">
    <source>
        <dbReference type="SAM" id="MobiDB-lite"/>
    </source>
</evidence>
<dbReference type="OrthoDB" id="4507572at2759"/>
<evidence type="ECO:0000313" key="4">
    <source>
        <dbReference type="Proteomes" id="UP000887226"/>
    </source>
</evidence>
<feature type="compositionally biased region" description="Polar residues" evidence="2">
    <location>
        <begin position="223"/>
        <end position="232"/>
    </location>
</feature>